<keyword evidence="2" id="KW-1185">Reference proteome</keyword>
<accession>A0ABN9DNI8</accession>
<proteinExistence type="predicted"/>
<evidence type="ECO:0000313" key="2">
    <source>
        <dbReference type="Proteomes" id="UP001162483"/>
    </source>
</evidence>
<name>A0ABN9DNI8_9NEOB</name>
<reference evidence="1" key="1">
    <citation type="submission" date="2023-05" db="EMBL/GenBank/DDBJ databases">
        <authorList>
            <person name="Stuckert A."/>
        </authorList>
    </citation>
    <scope>NUCLEOTIDE SEQUENCE</scope>
</reference>
<organism evidence="1 2">
    <name type="scientific">Staurois parvus</name>
    <dbReference type="NCBI Taxonomy" id="386267"/>
    <lineage>
        <taxon>Eukaryota</taxon>
        <taxon>Metazoa</taxon>
        <taxon>Chordata</taxon>
        <taxon>Craniata</taxon>
        <taxon>Vertebrata</taxon>
        <taxon>Euteleostomi</taxon>
        <taxon>Amphibia</taxon>
        <taxon>Batrachia</taxon>
        <taxon>Anura</taxon>
        <taxon>Neobatrachia</taxon>
        <taxon>Ranoidea</taxon>
        <taxon>Ranidae</taxon>
        <taxon>Staurois</taxon>
    </lineage>
</organism>
<evidence type="ECO:0000313" key="1">
    <source>
        <dbReference type="EMBL" id="CAI9574190.1"/>
    </source>
</evidence>
<sequence length="35" mass="4105">MYSVIFLVEMSESNQANWNSFRISGKIRFAAKSEY</sequence>
<dbReference type="Proteomes" id="UP001162483">
    <property type="component" value="Unassembled WGS sequence"/>
</dbReference>
<gene>
    <name evidence="1" type="ORF">SPARVUS_LOCUS7935133</name>
</gene>
<protein>
    <submittedName>
        <fullName evidence="1">Uncharacterized protein</fullName>
    </submittedName>
</protein>
<dbReference type="EMBL" id="CATNWA010014637">
    <property type="protein sequence ID" value="CAI9574190.1"/>
    <property type="molecule type" value="Genomic_DNA"/>
</dbReference>
<comment type="caution">
    <text evidence="1">The sequence shown here is derived from an EMBL/GenBank/DDBJ whole genome shotgun (WGS) entry which is preliminary data.</text>
</comment>